<dbReference type="SUPFAM" id="SSF56672">
    <property type="entry name" value="DNA/RNA polymerases"/>
    <property type="match status" value="1"/>
</dbReference>
<evidence type="ECO:0000313" key="8">
    <source>
        <dbReference type="EMBL" id="CAB4035712.1"/>
    </source>
</evidence>
<dbReference type="Proteomes" id="UP001152795">
    <property type="component" value="Unassembled WGS sequence"/>
</dbReference>
<dbReference type="PANTHER" id="PTHR37984">
    <property type="entry name" value="PROTEIN CBG26694"/>
    <property type="match status" value="1"/>
</dbReference>
<feature type="non-terminal residue" evidence="8">
    <location>
        <position position="1"/>
    </location>
</feature>
<keyword evidence="6" id="KW-0378">Hydrolase</keyword>
<evidence type="ECO:0000256" key="7">
    <source>
        <dbReference type="ARBA" id="ARBA00022918"/>
    </source>
</evidence>
<evidence type="ECO:0000256" key="1">
    <source>
        <dbReference type="ARBA" id="ARBA00022670"/>
    </source>
</evidence>
<dbReference type="Gene3D" id="3.30.70.270">
    <property type="match status" value="2"/>
</dbReference>
<reference evidence="8" key="1">
    <citation type="submission" date="2020-04" db="EMBL/GenBank/DDBJ databases">
        <authorList>
            <person name="Alioto T."/>
            <person name="Alioto T."/>
            <person name="Gomez Garrido J."/>
        </authorList>
    </citation>
    <scope>NUCLEOTIDE SEQUENCE</scope>
    <source>
        <strain evidence="8">A484AB</strain>
    </source>
</reference>
<dbReference type="OrthoDB" id="41323at2759"/>
<gene>
    <name evidence="8" type="ORF">PACLA_8A047872</name>
</gene>
<dbReference type="InterPro" id="IPR043128">
    <property type="entry name" value="Rev_trsase/Diguanyl_cyclase"/>
</dbReference>
<dbReference type="PANTHER" id="PTHR37984:SF5">
    <property type="entry name" value="PROTEIN NYNRIN-LIKE"/>
    <property type="match status" value="1"/>
</dbReference>
<dbReference type="EMBL" id="CACRXK020021306">
    <property type="protein sequence ID" value="CAB4035712.1"/>
    <property type="molecule type" value="Genomic_DNA"/>
</dbReference>
<comment type="caution">
    <text evidence="8">The sequence shown here is derived from an EMBL/GenBank/DDBJ whole genome shotgun (WGS) entry which is preliminary data.</text>
</comment>
<protein>
    <submittedName>
        <fullName evidence="8">Uncharacterized protein</fullName>
    </submittedName>
</protein>
<evidence type="ECO:0000256" key="3">
    <source>
        <dbReference type="ARBA" id="ARBA00022695"/>
    </source>
</evidence>
<sequence>VNQPILSADFLWHFRVLVDVANSCLVDAATSVTVPAQTSPFRSLSLNRISLAKPTNGFDTILAEFPPVCEPRITDPAGQHHIITTGPPTFAKARRLSPEKFAAAKTEFDQMLSSHTVCKSSSNWASPLHMVPKSNGDWRPCGDYRALSAATKLDRYHVPHVQDFSARLAGCKIFSKIDQVRAYHQIPVAPRDVSKTAVITPFGLFEFKRMPYGLRNAAQTFQRFMDEVWRDLDFVFVFIDDILVFSTTPDQHRHHLRQLFQRLEQYGLVINPKKCELGRSQLSFLGHHVSAQGISPLSSIIQAVAEFPQPVDKKLREFLGMVNFYHRFIPHCAGRLHPLHKLLSLIPMFLILSLITMFLIPMSCYISDTHAPLRSKRVRSQKTPWLIDTIKLAMNRRDYLKKKR</sequence>
<dbReference type="InterPro" id="IPR000477">
    <property type="entry name" value="RT_dom"/>
</dbReference>
<evidence type="ECO:0000313" key="9">
    <source>
        <dbReference type="Proteomes" id="UP001152795"/>
    </source>
</evidence>
<name>A0A6S7LE20_PARCT</name>
<dbReference type="InterPro" id="IPR050951">
    <property type="entry name" value="Retrovirus_Pol_polyprotein"/>
</dbReference>
<proteinExistence type="predicted"/>
<dbReference type="FunFam" id="3.10.10.10:FF:000007">
    <property type="entry name" value="Retrovirus-related Pol polyprotein from transposon 17.6-like Protein"/>
    <property type="match status" value="1"/>
</dbReference>
<feature type="non-terminal residue" evidence="8">
    <location>
        <position position="404"/>
    </location>
</feature>
<keyword evidence="4" id="KW-0540">Nuclease</keyword>
<organism evidence="8 9">
    <name type="scientific">Paramuricea clavata</name>
    <name type="common">Red gorgonian</name>
    <name type="synonym">Violescent sea-whip</name>
    <dbReference type="NCBI Taxonomy" id="317549"/>
    <lineage>
        <taxon>Eukaryota</taxon>
        <taxon>Metazoa</taxon>
        <taxon>Cnidaria</taxon>
        <taxon>Anthozoa</taxon>
        <taxon>Octocorallia</taxon>
        <taxon>Malacalcyonacea</taxon>
        <taxon>Plexauridae</taxon>
        <taxon>Paramuricea</taxon>
    </lineage>
</organism>
<dbReference type="GO" id="GO:0008233">
    <property type="term" value="F:peptidase activity"/>
    <property type="evidence" value="ECO:0007669"/>
    <property type="project" value="UniProtKB-KW"/>
</dbReference>
<dbReference type="AlphaFoldDB" id="A0A6S7LE20"/>
<keyword evidence="2" id="KW-0808">Transferase</keyword>
<dbReference type="PROSITE" id="PS50878">
    <property type="entry name" value="RT_POL"/>
    <property type="match status" value="1"/>
</dbReference>
<accession>A0A6S7LE20</accession>
<dbReference type="InterPro" id="IPR043502">
    <property type="entry name" value="DNA/RNA_pol_sf"/>
</dbReference>
<keyword evidence="7" id="KW-0695">RNA-directed DNA polymerase</keyword>
<keyword evidence="5" id="KW-0255">Endonuclease</keyword>
<evidence type="ECO:0000256" key="4">
    <source>
        <dbReference type="ARBA" id="ARBA00022722"/>
    </source>
</evidence>
<keyword evidence="9" id="KW-1185">Reference proteome</keyword>
<evidence type="ECO:0000256" key="2">
    <source>
        <dbReference type="ARBA" id="ARBA00022679"/>
    </source>
</evidence>
<dbReference type="Gene3D" id="3.10.10.10">
    <property type="entry name" value="HIV Type 1 Reverse Transcriptase, subunit A, domain 1"/>
    <property type="match status" value="1"/>
</dbReference>
<dbReference type="GO" id="GO:0006508">
    <property type="term" value="P:proteolysis"/>
    <property type="evidence" value="ECO:0007669"/>
    <property type="project" value="UniProtKB-KW"/>
</dbReference>
<keyword evidence="3" id="KW-0548">Nucleotidyltransferase</keyword>
<dbReference type="GO" id="GO:0003964">
    <property type="term" value="F:RNA-directed DNA polymerase activity"/>
    <property type="evidence" value="ECO:0007669"/>
    <property type="project" value="UniProtKB-KW"/>
</dbReference>
<dbReference type="CDD" id="cd01647">
    <property type="entry name" value="RT_LTR"/>
    <property type="match status" value="1"/>
</dbReference>
<dbReference type="GO" id="GO:0004519">
    <property type="term" value="F:endonuclease activity"/>
    <property type="evidence" value="ECO:0007669"/>
    <property type="project" value="UniProtKB-KW"/>
</dbReference>
<evidence type="ECO:0000256" key="6">
    <source>
        <dbReference type="ARBA" id="ARBA00022801"/>
    </source>
</evidence>
<evidence type="ECO:0000256" key="5">
    <source>
        <dbReference type="ARBA" id="ARBA00022759"/>
    </source>
</evidence>
<dbReference type="Pfam" id="PF00078">
    <property type="entry name" value="RVT_1"/>
    <property type="match status" value="1"/>
</dbReference>
<keyword evidence="1" id="KW-0645">Protease</keyword>
<dbReference type="FunFam" id="3.30.70.270:FF:000164">
    <property type="match status" value="1"/>
</dbReference>